<dbReference type="STRING" id="1304275.C41B8_01130"/>
<evidence type="ECO:0000313" key="5">
    <source>
        <dbReference type="Proteomes" id="UP000028302"/>
    </source>
</evidence>
<dbReference type="PATRIC" id="fig|1304275.5.peg.228"/>
<comment type="function">
    <text evidence="3">Required for maturation of urease via the functional incorporation of the urease nickel metallocenter.</text>
</comment>
<dbReference type="PIRSF" id="PIRSF009467">
    <property type="entry name" value="Ureas_acces_UreF"/>
    <property type="match status" value="1"/>
</dbReference>
<dbReference type="HAMAP" id="MF_01385">
    <property type="entry name" value="UreF"/>
    <property type="match status" value="1"/>
</dbReference>
<dbReference type="Pfam" id="PF01730">
    <property type="entry name" value="UreF"/>
    <property type="match status" value="1"/>
</dbReference>
<dbReference type="GO" id="GO:0016151">
    <property type="term" value="F:nickel cation binding"/>
    <property type="evidence" value="ECO:0007669"/>
    <property type="project" value="UniProtKB-UniRule"/>
</dbReference>
<keyword evidence="2 3" id="KW-0143">Chaperone</keyword>
<organism evidence="4 5">
    <name type="scientific">Salinisphaera hydrothermalis (strain C41B8)</name>
    <dbReference type="NCBI Taxonomy" id="1304275"/>
    <lineage>
        <taxon>Bacteria</taxon>
        <taxon>Pseudomonadati</taxon>
        <taxon>Pseudomonadota</taxon>
        <taxon>Gammaproteobacteria</taxon>
        <taxon>Salinisphaerales</taxon>
        <taxon>Salinisphaeraceae</taxon>
        <taxon>Salinisphaera</taxon>
    </lineage>
</organism>
<keyword evidence="3" id="KW-0963">Cytoplasm</keyword>
<dbReference type="GO" id="GO:0005737">
    <property type="term" value="C:cytoplasm"/>
    <property type="evidence" value="ECO:0007669"/>
    <property type="project" value="UniProtKB-SubCell"/>
</dbReference>
<evidence type="ECO:0000256" key="2">
    <source>
        <dbReference type="ARBA" id="ARBA00023186"/>
    </source>
</evidence>
<accession>A0A084IRH5</accession>
<dbReference type="PANTHER" id="PTHR33620">
    <property type="entry name" value="UREASE ACCESSORY PROTEIN F"/>
    <property type="match status" value="1"/>
</dbReference>
<evidence type="ECO:0000313" key="4">
    <source>
        <dbReference type="EMBL" id="KEZ79309.1"/>
    </source>
</evidence>
<dbReference type="eggNOG" id="COG0830">
    <property type="taxonomic scope" value="Bacteria"/>
</dbReference>
<reference evidence="4 5" key="1">
    <citation type="submission" date="2013-03" db="EMBL/GenBank/DDBJ databases">
        <title>Salinisphaera hydrothermalis C41B8 Genome Sequencing.</title>
        <authorList>
            <person name="Li C."/>
            <person name="Lai Q."/>
            <person name="Shao Z."/>
        </authorList>
    </citation>
    <scope>NUCLEOTIDE SEQUENCE [LARGE SCALE GENOMIC DNA]</scope>
    <source>
        <strain evidence="4 5">C41B8</strain>
    </source>
</reference>
<keyword evidence="1 3" id="KW-0996">Nickel insertion</keyword>
<sequence>MAEADEALALQRLLQLASPSLPVGAFAYSEGLEAAVERGWLRHERDVRDWLAASLEATLVPLDLAIYGRLHVAWEAGDIGCVQDWSRYLLTSRETAERRAQERHLGHALATLLDGMGEAGAADWRIGGAQADDVSFAALWALAATRWRIDARSAASGLAWAWLENQVLAAVKLVPLGQTRGQILLFELAQHVPAAVARAFELTDKELGGSLPGVTLASTAHETMYSRLYRS</sequence>
<keyword evidence="5" id="KW-1185">Reference proteome</keyword>
<comment type="similarity">
    <text evidence="3">Belongs to the UreF family.</text>
</comment>
<dbReference type="InterPro" id="IPR002639">
    <property type="entry name" value="UreF"/>
</dbReference>
<dbReference type="InterPro" id="IPR038277">
    <property type="entry name" value="UreF_sf"/>
</dbReference>
<comment type="subunit">
    <text evidence="3">UreD, UreF and UreG form a complex that acts as a GTP-hydrolysis-dependent molecular chaperone, activating the urease apoprotein by helping to assemble the nickel containing metallocenter of UreC. The UreE protein probably delivers the nickel.</text>
</comment>
<protein>
    <recommendedName>
        <fullName evidence="3">Urease accessory protein UreF</fullName>
    </recommendedName>
</protein>
<name>A0A084IRH5_SALHC</name>
<dbReference type="Gene3D" id="1.10.4190.10">
    <property type="entry name" value="Urease accessory protein UreF"/>
    <property type="match status" value="1"/>
</dbReference>
<dbReference type="RefSeq" id="WP_037332895.1">
    <property type="nucleotide sequence ID" value="NZ_APNK01000001.1"/>
</dbReference>
<dbReference type="OrthoDB" id="9798772at2"/>
<dbReference type="PANTHER" id="PTHR33620:SF1">
    <property type="entry name" value="UREASE ACCESSORY PROTEIN F"/>
    <property type="match status" value="1"/>
</dbReference>
<dbReference type="Proteomes" id="UP000028302">
    <property type="component" value="Unassembled WGS sequence"/>
</dbReference>
<comment type="caution">
    <text evidence="4">The sequence shown here is derived from an EMBL/GenBank/DDBJ whole genome shotgun (WGS) entry which is preliminary data.</text>
</comment>
<dbReference type="EMBL" id="APNK01000001">
    <property type="protein sequence ID" value="KEZ79309.1"/>
    <property type="molecule type" value="Genomic_DNA"/>
</dbReference>
<proteinExistence type="inferred from homology"/>
<dbReference type="AlphaFoldDB" id="A0A084IRH5"/>
<gene>
    <name evidence="3" type="primary">ureF</name>
    <name evidence="4" type="ORF">C41B8_01130</name>
</gene>
<evidence type="ECO:0000256" key="1">
    <source>
        <dbReference type="ARBA" id="ARBA00022988"/>
    </source>
</evidence>
<comment type="subcellular location">
    <subcellularLocation>
        <location evidence="3">Cytoplasm</location>
    </subcellularLocation>
</comment>
<evidence type="ECO:0000256" key="3">
    <source>
        <dbReference type="HAMAP-Rule" id="MF_01385"/>
    </source>
</evidence>